<organism evidence="1 3">
    <name type="scientific">Didymodactylos carnosus</name>
    <dbReference type="NCBI Taxonomy" id="1234261"/>
    <lineage>
        <taxon>Eukaryota</taxon>
        <taxon>Metazoa</taxon>
        <taxon>Spiralia</taxon>
        <taxon>Gnathifera</taxon>
        <taxon>Rotifera</taxon>
        <taxon>Eurotatoria</taxon>
        <taxon>Bdelloidea</taxon>
        <taxon>Philodinida</taxon>
        <taxon>Philodinidae</taxon>
        <taxon>Didymodactylos</taxon>
    </lineage>
</organism>
<dbReference type="PANTHER" id="PTHR21439:SF0">
    <property type="entry name" value="PROTEIN OSCP1"/>
    <property type="match status" value="1"/>
</dbReference>
<dbReference type="EMBL" id="CAJOBA010006032">
    <property type="protein sequence ID" value="CAF3761334.1"/>
    <property type="molecule type" value="Genomic_DNA"/>
</dbReference>
<dbReference type="EMBL" id="CAJNOK010006025">
    <property type="protein sequence ID" value="CAF0991263.1"/>
    <property type="molecule type" value="Genomic_DNA"/>
</dbReference>
<evidence type="ECO:0000313" key="1">
    <source>
        <dbReference type="EMBL" id="CAF0991263.1"/>
    </source>
</evidence>
<sequence length="81" mass="9162">MASEMLYVLKQRLVSQGISDEKSNKVLNEIVQTTFSELTMKDIFCPQELPNDAAMKSLFQKLTHASIMKLNETSMGKVCTF</sequence>
<dbReference type="Proteomes" id="UP000682733">
    <property type="component" value="Unassembled WGS sequence"/>
</dbReference>
<protein>
    <submittedName>
        <fullName evidence="1">Uncharacterized protein</fullName>
    </submittedName>
</protein>
<dbReference type="Pfam" id="PF10188">
    <property type="entry name" value="Oscp1"/>
    <property type="match status" value="1"/>
</dbReference>
<reference evidence="1" key="1">
    <citation type="submission" date="2021-02" db="EMBL/GenBank/DDBJ databases">
        <authorList>
            <person name="Nowell W R."/>
        </authorList>
    </citation>
    <scope>NUCLEOTIDE SEQUENCE</scope>
</reference>
<comment type="caution">
    <text evidence="1">The sequence shown here is derived from an EMBL/GenBank/DDBJ whole genome shotgun (WGS) entry which is preliminary data.</text>
</comment>
<proteinExistence type="predicted"/>
<dbReference type="InterPro" id="IPR019332">
    <property type="entry name" value="OSCP1"/>
</dbReference>
<dbReference type="GO" id="GO:0005737">
    <property type="term" value="C:cytoplasm"/>
    <property type="evidence" value="ECO:0007669"/>
    <property type="project" value="TreeGrafter"/>
</dbReference>
<gene>
    <name evidence="1" type="ORF">OVA965_LOCUS14085</name>
    <name evidence="2" type="ORF">TMI583_LOCUS14088</name>
</gene>
<dbReference type="AlphaFoldDB" id="A0A8S2DK31"/>
<evidence type="ECO:0000313" key="2">
    <source>
        <dbReference type="EMBL" id="CAF3761334.1"/>
    </source>
</evidence>
<dbReference type="Proteomes" id="UP000677228">
    <property type="component" value="Unassembled WGS sequence"/>
</dbReference>
<evidence type="ECO:0000313" key="3">
    <source>
        <dbReference type="Proteomes" id="UP000677228"/>
    </source>
</evidence>
<name>A0A8S2DK31_9BILA</name>
<dbReference type="PANTHER" id="PTHR21439">
    <property type="entry name" value="OXIDORED-NITRO DOMAIN-CONTAINING PROTEIN"/>
    <property type="match status" value="1"/>
</dbReference>
<dbReference type="GO" id="GO:0005886">
    <property type="term" value="C:plasma membrane"/>
    <property type="evidence" value="ECO:0007669"/>
    <property type="project" value="TreeGrafter"/>
</dbReference>
<accession>A0A8S2DK31</accession>